<name>A0A9N8X235_9BURK</name>
<dbReference type="InterPro" id="IPR056912">
    <property type="entry name" value="Phage_JBD30_tail_term-like"/>
</dbReference>
<dbReference type="EMBL" id="CAJQZC010000006">
    <property type="protein sequence ID" value="CAG4906116.1"/>
    <property type="molecule type" value="Genomic_DNA"/>
</dbReference>
<keyword evidence="2" id="KW-1185">Reference proteome</keyword>
<comment type="caution">
    <text evidence="1">The sequence shown here is derived from an EMBL/GenBank/DDBJ whole genome shotgun (WGS) entry which is preliminary data.</text>
</comment>
<evidence type="ECO:0000313" key="2">
    <source>
        <dbReference type="Proteomes" id="UP000789704"/>
    </source>
</evidence>
<organism evidence="1 2">
    <name type="scientific">Paraburkholderia saeva</name>
    <dbReference type="NCBI Taxonomy" id="2777537"/>
    <lineage>
        <taxon>Bacteria</taxon>
        <taxon>Pseudomonadati</taxon>
        <taxon>Pseudomonadota</taxon>
        <taxon>Betaproteobacteria</taxon>
        <taxon>Burkholderiales</taxon>
        <taxon>Burkholderiaceae</taxon>
        <taxon>Paraburkholderia</taxon>
    </lineage>
</organism>
<reference evidence="1" key="1">
    <citation type="submission" date="2021-04" db="EMBL/GenBank/DDBJ databases">
        <authorList>
            <person name="Vanwijnsberghe S."/>
        </authorList>
    </citation>
    <scope>NUCLEOTIDE SEQUENCE</scope>
    <source>
        <strain evidence="1">LMG 31841</strain>
    </source>
</reference>
<dbReference type="RefSeq" id="WP_228879295.1">
    <property type="nucleotide sequence ID" value="NZ_CAJQZC010000006.1"/>
</dbReference>
<accession>A0A9N8X235</accession>
<sequence length="194" mass="21792">MKVTPIVLQLRTYCPFFENRVAAAIEFEAARDEALLPAPAAFVVPTHDDAGENQTQNTTRQDITDAFDVVVVIATQDARGQSRIDLLHDVRAMLWKALVGFEPLPDWNRIQYEGGSLLMMNRERILYRFGFSTVYTLGGGNEPETWHEQFLAGLPAFEGFTVNVDCIDPADANLHKPGPDGRIEFTFREDFNDG</sequence>
<dbReference type="Pfam" id="PF23840">
    <property type="entry name" value="Phage_tail_terminator"/>
    <property type="match status" value="1"/>
</dbReference>
<evidence type="ECO:0000313" key="1">
    <source>
        <dbReference type="EMBL" id="CAG4906116.1"/>
    </source>
</evidence>
<dbReference type="AlphaFoldDB" id="A0A9N8X235"/>
<proteinExistence type="predicted"/>
<dbReference type="Proteomes" id="UP000789704">
    <property type="component" value="Unassembled WGS sequence"/>
</dbReference>
<gene>
    <name evidence="1" type="ORF">LMG31841_03525</name>
</gene>
<protein>
    <submittedName>
        <fullName evidence="1">Uncharacterized protein</fullName>
    </submittedName>
</protein>